<sequence>MKALLILFVSLFGVPLGDCTDYDGTDAIHQTPPTDTMKLKITVGKVVFTATLYDNATTATLKARLPLHLTMRELNHNEKYGTLPAPLPTDAAHPGTIQAGDLMLYGDDTVVLFYQTFSTSYRYTRLGKLDDVTGLTDALGSGDVPVTLALE</sequence>
<dbReference type="STRING" id="1075417.SAMN05421823_11273"/>
<keyword evidence="3" id="KW-1185">Reference proteome</keyword>
<dbReference type="SUPFAM" id="SSF50891">
    <property type="entry name" value="Cyclophilin-like"/>
    <property type="match status" value="1"/>
</dbReference>
<feature type="domain" description="Cyclophilin-like" evidence="1">
    <location>
        <begin position="41"/>
        <end position="148"/>
    </location>
</feature>
<gene>
    <name evidence="2" type="ORF">SAMN05421823_11273</name>
</gene>
<evidence type="ECO:0000259" key="1">
    <source>
        <dbReference type="Pfam" id="PF18050"/>
    </source>
</evidence>
<dbReference type="EMBL" id="FNFO01000012">
    <property type="protein sequence ID" value="SDM31904.1"/>
    <property type="molecule type" value="Genomic_DNA"/>
</dbReference>
<dbReference type="InterPro" id="IPR029000">
    <property type="entry name" value="Cyclophilin-like_dom_sf"/>
</dbReference>
<evidence type="ECO:0000313" key="2">
    <source>
        <dbReference type="EMBL" id="SDM31904.1"/>
    </source>
</evidence>
<accession>A0A1G9S8W4</accession>
<reference evidence="2 3" key="1">
    <citation type="submission" date="2016-10" db="EMBL/GenBank/DDBJ databases">
        <authorList>
            <person name="de Groot N.N."/>
        </authorList>
    </citation>
    <scope>NUCLEOTIDE SEQUENCE [LARGE SCALE GENOMIC DNA]</scope>
    <source>
        <strain evidence="2 3">DSM 25186</strain>
    </source>
</reference>
<evidence type="ECO:0000313" key="3">
    <source>
        <dbReference type="Proteomes" id="UP000198510"/>
    </source>
</evidence>
<dbReference type="Proteomes" id="UP000198510">
    <property type="component" value="Unassembled WGS sequence"/>
</dbReference>
<organism evidence="2 3">
    <name type="scientific">Catalinimonas alkaloidigena</name>
    <dbReference type="NCBI Taxonomy" id="1075417"/>
    <lineage>
        <taxon>Bacteria</taxon>
        <taxon>Pseudomonadati</taxon>
        <taxon>Bacteroidota</taxon>
        <taxon>Cytophagia</taxon>
        <taxon>Cytophagales</taxon>
        <taxon>Catalimonadaceae</taxon>
        <taxon>Catalinimonas</taxon>
    </lineage>
</organism>
<name>A0A1G9S8W4_9BACT</name>
<dbReference type="InterPro" id="IPR041183">
    <property type="entry name" value="Cyclophilin-like"/>
</dbReference>
<dbReference type="Pfam" id="PF18050">
    <property type="entry name" value="Cyclophil_like2"/>
    <property type="match status" value="1"/>
</dbReference>
<dbReference type="AlphaFoldDB" id="A0A1G9S8W4"/>
<dbReference type="OrthoDB" id="9801466at2"/>
<proteinExistence type="predicted"/>
<protein>
    <submittedName>
        <fullName evidence="2">Cyclophilin-like</fullName>
    </submittedName>
</protein>
<dbReference type="Gene3D" id="2.40.100.20">
    <property type="match status" value="1"/>
</dbReference>